<evidence type="ECO:0000256" key="1">
    <source>
        <dbReference type="ARBA" id="ARBA00022723"/>
    </source>
</evidence>
<dbReference type="InterPro" id="IPR052360">
    <property type="entry name" value="Transcr_Regulatory_Proteins"/>
</dbReference>
<dbReference type="InterPro" id="IPR021858">
    <property type="entry name" value="Fun_TF"/>
</dbReference>
<dbReference type="EMBL" id="KN832891">
    <property type="protein sequence ID" value="KIM94154.1"/>
    <property type="molecule type" value="Genomic_DNA"/>
</dbReference>
<evidence type="ECO:0000256" key="2">
    <source>
        <dbReference type="ARBA" id="ARBA00022833"/>
    </source>
</evidence>
<keyword evidence="2" id="KW-0862">Zinc</keyword>
<evidence type="ECO:0000256" key="6">
    <source>
        <dbReference type="ARBA" id="ARBA00023242"/>
    </source>
</evidence>
<evidence type="ECO:0000313" key="7">
    <source>
        <dbReference type="EMBL" id="KIM94154.1"/>
    </source>
</evidence>
<dbReference type="AlphaFoldDB" id="A0A0C3GS97"/>
<evidence type="ECO:0008006" key="9">
    <source>
        <dbReference type="Google" id="ProtNLM"/>
    </source>
</evidence>
<keyword evidence="8" id="KW-1185">Reference proteome</keyword>
<reference evidence="8" key="2">
    <citation type="submission" date="2015-01" db="EMBL/GenBank/DDBJ databases">
        <title>Evolutionary Origins and Diversification of the Mycorrhizal Mutualists.</title>
        <authorList>
            <consortium name="DOE Joint Genome Institute"/>
            <consortium name="Mycorrhizal Genomics Consortium"/>
            <person name="Kohler A."/>
            <person name="Kuo A."/>
            <person name="Nagy L.G."/>
            <person name="Floudas D."/>
            <person name="Copeland A."/>
            <person name="Barry K.W."/>
            <person name="Cichocki N."/>
            <person name="Veneault-Fourrey C."/>
            <person name="LaButti K."/>
            <person name="Lindquist E.A."/>
            <person name="Lipzen A."/>
            <person name="Lundell T."/>
            <person name="Morin E."/>
            <person name="Murat C."/>
            <person name="Riley R."/>
            <person name="Ohm R."/>
            <person name="Sun H."/>
            <person name="Tunlid A."/>
            <person name="Henrissat B."/>
            <person name="Grigoriev I.V."/>
            <person name="Hibbett D.S."/>
            <person name="Martin F."/>
        </authorList>
    </citation>
    <scope>NUCLEOTIDE SEQUENCE [LARGE SCALE GENOMIC DNA]</scope>
    <source>
        <strain evidence="8">Zn</strain>
    </source>
</reference>
<keyword evidence="5" id="KW-0804">Transcription</keyword>
<keyword evidence="4" id="KW-0238">DNA-binding</keyword>
<organism evidence="7 8">
    <name type="scientific">Oidiodendron maius (strain Zn)</name>
    <dbReference type="NCBI Taxonomy" id="913774"/>
    <lineage>
        <taxon>Eukaryota</taxon>
        <taxon>Fungi</taxon>
        <taxon>Dikarya</taxon>
        <taxon>Ascomycota</taxon>
        <taxon>Pezizomycotina</taxon>
        <taxon>Leotiomycetes</taxon>
        <taxon>Leotiomycetes incertae sedis</taxon>
        <taxon>Myxotrichaceae</taxon>
        <taxon>Oidiodendron</taxon>
    </lineage>
</organism>
<keyword evidence="1" id="KW-0479">Metal-binding</keyword>
<dbReference type="Proteomes" id="UP000054321">
    <property type="component" value="Unassembled WGS sequence"/>
</dbReference>
<keyword evidence="3" id="KW-0805">Transcription regulation</keyword>
<dbReference type="STRING" id="913774.A0A0C3GS97"/>
<sequence length="508" mass="57115">MKATMIASKTYLALEESNDTSLPRVQALRIAASLQNTENITPSLQNPALGGNSFERRALSYFRSRTTLALSGYFNCHTWDSLIVPLSYNEPSIWHATVALSTLHEGFCVGGDLHPGNSQNQRHQAFGLQQYNHAVRKTYQLLKSNKSEDIDLVLVSCLLFVCHELVLYSSGAMEHLERGLRVLLAASESSINKPVRQLFSRFVIQSLFLGDAHVKPHDLRKPQPYAERAFINTLDARDSLDEQFILAYPFIFAASYNILTTDQVADLYQGHISRLARWEERFQIFQAQYHNSFAAMDKAALELLQIHRRCFSIMLDIAGGKPPASITPIFSCVINLIKRFLSGSCSRRSTASTPDESRPFFDFSFDLGVIGPLFYTAVKCTSLDIRLSAVLLLSHPRIPHREGMWGQEMAVKMAHRIVKIEEDLKRDLAVASLGEMKGTGQSPITNISQTLPAFRQNSKHMRSRDGRPVRKFASYGIEKPRGCDRSLTLVIEAGRGAIGRHKEELITW</sequence>
<evidence type="ECO:0000256" key="5">
    <source>
        <dbReference type="ARBA" id="ARBA00023163"/>
    </source>
</evidence>
<proteinExistence type="predicted"/>
<dbReference type="GO" id="GO:0046872">
    <property type="term" value="F:metal ion binding"/>
    <property type="evidence" value="ECO:0007669"/>
    <property type="project" value="UniProtKB-KW"/>
</dbReference>
<dbReference type="Pfam" id="PF11951">
    <property type="entry name" value="Fungal_trans_2"/>
    <property type="match status" value="1"/>
</dbReference>
<evidence type="ECO:0000256" key="3">
    <source>
        <dbReference type="ARBA" id="ARBA00023015"/>
    </source>
</evidence>
<evidence type="ECO:0000256" key="4">
    <source>
        <dbReference type="ARBA" id="ARBA00023125"/>
    </source>
</evidence>
<gene>
    <name evidence="7" type="ORF">OIDMADRAFT_60988</name>
</gene>
<evidence type="ECO:0000313" key="8">
    <source>
        <dbReference type="Proteomes" id="UP000054321"/>
    </source>
</evidence>
<protein>
    <recommendedName>
        <fullName evidence="9">Transcription factor domain-containing protein</fullName>
    </recommendedName>
</protein>
<accession>A0A0C3GS97</accession>
<dbReference type="HOGENOM" id="CLU_011409_6_0_1"/>
<dbReference type="PANTHER" id="PTHR36206">
    <property type="entry name" value="ASPERCRYPTIN BIOSYNTHESIS CLUSTER-SPECIFIC TRANSCRIPTION REGULATOR ATNN-RELATED"/>
    <property type="match status" value="1"/>
</dbReference>
<dbReference type="InParanoid" id="A0A0C3GS97"/>
<dbReference type="GO" id="GO:0003677">
    <property type="term" value="F:DNA binding"/>
    <property type="evidence" value="ECO:0007669"/>
    <property type="project" value="UniProtKB-KW"/>
</dbReference>
<reference evidence="7 8" key="1">
    <citation type="submission" date="2014-04" db="EMBL/GenBank/DDBJ databases">
        <authorList>
            <consortium name="DOE Joint Genome Institute"/>
            <person name="Kuo A."/>
            <person name="Martino E."/>
            <person name="Perotto S."/>
            <person name="Kohler A."/>
            <person name="Nagy L.G."/>
            <person name="Floudas D."/>
            <person name="Copeland A."/>
            <person name="Barry K.W."/>
            <person name="Cichocki N."/>
            <person name="Veneault-Fourrey C."/>
            <person name="LaButti K."/>
            <person name="Lindquist E.A."/>
            <person name="Lipzen A."/>
            <person name="Lundell T."/>
            <person name="Morin E."/>
            <person name="Murat C."/>
            <person name="Sun H."/>
            <person name="Tunlid A."/>
            <person name="Henrissat B."/>
            <person name="Grigoriev I.V."/>
            <person name="Hibbett D.S."/>
            <person name="Martin F."/>
            <person name="Nordberg H.P."/>
            <person name="Cantor M.N."/>
            <person name="Hua S.X."/>
        </authorList>
    </citation>
    <scope>NUCLEOTIDE SEQUENCE [LARGE SCALE GENOMIC DNA]</scope>
    <source>
        <strain evidence="7 8">Zn</strain>
    </source>
</reference>
<dbReference type="OrthoDB" id="2593732at2759"/>
<keyword evidence="6" id="KW-0539">Nucleus</keyword>
<dbReference type="PANTHER" id="PTHR36206:SF4">
    <property type="entry name" value="HYPOTHETICAL CONSERVED PROTEIN (EUROFUNG)-RELATED"/>
    <property type="match status" value="1"/>
</dbReference>
<name>A0A0C3GS97_OIDMZ</name>